<keyword evidence="3" id="KW-0472">Membrane</keyword>
<keyword evidence="3" id="KW-1133">Transmembrane helix</keyword>
<evidence type="ECO:0000313" key="6">
    <source>
        <dbReference type="Proteomes" id="UP000501179"/>
    </source>
</evidence>
<feature type="transmembrane region" description="Helical" evidence="3">
    <location>
        <begin position="9"/>
        <end position="29"/>
    </location>
</feature>
<feature type="transmembrane region" description="Helical" evidence="3">
    <location>
        <begin position="180"/>
        <end position="207"/>
    </location>
</feature>
<dbReference type="CDD" id="cd06530">
    <property type="entry name" value="S26_SPase_I"/>
    <property type="match status" value="1"/>
</dbReference>
<proteinExistence type="inferred from homology"/>
<name>A0A6G9H6X5_9ACTN</name>
<keyword evidence="3 5" id="KW-0378">Hydrolase</keyword>
<dbReference type="InterPro" id="IPR019533">
    <property type="entry name" value="Peptidase_S26"/>
</dbReference>
<keyword evidence="6" id="KW-1185">Reference proteome</keyword>
<evidence type="ECO:0000259" key="4">
    <source>
        <dbReference type="Pfam" id="PF10502"/>
    </source>
</evidence>
<comment type="subcellular location">
    <subcellularLocation>
        <location evidence="1">Cell membrane</location>
        <topology evidence="1">Single-pass type II membrane protein</topology>
    </subcellularLocation>
    <subcellularLocation>
        <location evidence="3">Membrane</location>
        <topology evidence="3">Single-pass type II membrane protein</topology>
    </subcellularLocation>
</comment>
<evidence type="ECO:0000256" key="2">
    <source>
        <dbReference type="ARBA" id="ARBA00009370"/>
    </source>
</evidence>
<dbReference type="GO" id="GO:0009003">
    <property type="term" value="F:signal peptidase activity"/>
    <property type="evidence" value="ECO:0007669"/>
    <property type="project" value="UniProtKB-EC"/>
</dbReference>
<reference evidence="5 6" key="1">
    <citation type="submission" date="2020-03" db="EMBL/GenBank/DDBJ databases">
        <title>A novel species.</title>
        <authorList>
            <person name="Gao J."/>
        </authorList>
    </citation>
    <scope>NUCLEOTIDE SEQUENCE [LARGE SCALE GENOMIC DNA]</scope>
    <source>
        <strain evidence="5 6">QMT-12</strain>
    </source>
</reference>
<comment type="similarity">
    <text evidence="2 3">Belongs to the peptidase S26 family.</text>
</comment>
<organism evidence="5 6">
    <name type="scientific">Streptomyces liangshanensis</name>
    <dbReference type="NCBI Taxonomy" id="2717324"/>
    <lineage>
        <taxon>Bacteria</taxon>
        <taxon>Bacillati</taxon>
        <taxon>Actinomycetota</taxon>
        <taxon>Actinomycetes</taxon>
        <taxon>Kitasatosporales</taxon>
        <taxon>Streptomycetaceae</taxon>
        <taxon>Streptomyces</taxon>
    </lineage>
</organism>
<comment type="catalytic activity">
    <reaction evidence="3">
        <text>Cleavage of hydrophobic, N-terminal signal or leader sequences from secreted and periplasmic proteins.</text>
        <dbReference type="EC" id="3.4.21.89"/>
    </reaction>
</comment>
<dbReference type="GO" id="GO:0006465">
    <property type="term" value="P:signal peptide processing"/>
    <property type="evidence" value="ECO:0007669"/>
    <property type="project" value="InterPro"/>
</dbReference>
<gene>
    <name evidence="5" type="primary">lepB</name>
    <name evidence="5" type="ORF">HA039_30125</name>
</gene>
<dbReference type="Gene3D" id="2.10.109.10">
    <property type="entry name" value="Umud Fragment, subunit A"/>
    <property type="match status" value="1"/>
</dbReference>
<evidence type="ECO:0000256" key="3">
    <source>
        <dbReference type="RuleBase" id="RU362042"/>
    </source>
</evidence>
<evidence type="ECO:0000313" key="5">
    <source>
        <dbReference type="EMBL" id="QIQ05999.1"/>
    </source>
</evidence>
<keyword evidence="3" id="KW-0812">Transmembrane</keyword>
<dbReference type="GO" id="GO:0004252">
    <property type="term" value="F:serine-type endopeptidase activity"/>
    <property type="evidence" value="ECO:0007669"/>
    <property type="project" value="InterPro"/>
</dbReference>
<dbReference type="PANTHER" id="PTHR43390">
    <property type="entry name" value="SIGNAL PEPTIDASE I"/>
    <property type="match status" value="1"/>
</dbReference>
<dbReference type="EMBL" id="CP050177">
    <property type="protein sequence ID" value="QIQ05999.1"/>
    <property type="molecule type" value="Genomic_DNA"/>
</dbReference>
<sequence>MRGGRGPAVTAWVLVPLGLILLVGSVLYVRSGYTRATVVSGSMAPAYTPGDRLVVERTDGDAVHRGDVVQFTMPEGVAEGDAFQRVIGVAGDRVACCEGSGKDERVTVNGKPLDEPYVFDGIADGLDHPYDVTVPRGRLFLLGDHRRNSLDSRFYGTGGKPGTVSAAAVHGRVVDGLGGAAVGLAAGLLGLVLTLTGAGCGIAALVLRRKRAAAQVPPPPVRV</sequence>
<dbReference type="InterPro" id="IPR000223">
    <property type="entry name" value="Pept_S26A_signal_pept_1"/>
</dbReference>
<dbReference type="Pfam" id="PF10502">
    <property type="entry name" value="Peptidase_S26"/>
    <property type="match status" value="1"/>
</dbReference>
<protein>
    <recommendedName>
        <fullName evidence="3">Signal peptidase I</fullName>
        <ecNumber evidence="3">3.4.21.89</ecNumber>
    </recommendedName>
</protein>
<dbReference type="AlphaFoldDB" id="A0A6G9H6X5"/>
<dbReference type="KEGG" id="slia:HA039_30125"/>
<dbReference type="EC" id="3.4.21.89" evidence="3"/>
<keyword evidence="3" id="KW-0645">Protease</keyword>
<dbReference type="PRINTS" id="PR00727">
    <property type="entry name" value="LEADERPTASE"/>
</dbReference>
<dbReference type="Proteomes" id="UP000501179">
    <property type="component" value="Chromosome"/>
</dbReference>
<dbReference type="InterPro" id="IPR036286">
    <property type="entry name" value="LexA/Signal_pep-like_sf"/>
</dbReference>
<comment type="caution">
    <text evidence="3">Lacks conserved residue(s) required for the propagation of feature annotation.</text>
</comment>
<dbReference type="GO" id="GO:0005886">
    <property type="term" value="C:plasma membrane"/>
    <property type="evidence" value="ECO:0007669"/>
    <property type="project" value="UniProtKB-SubCell"/>
</dbReference>
<dbReference type="NCBIfam" id="TIGR02227">
    <property type="entry name" value="sigpep_I_bact"/>
    <property type="match status" value="1"/>
</dbReference>
<evidence type="ECO:0000256" key="1">
    <source>
        <dbReference type="ARBA" id="ARBA00004401"/>
    </source>
</evidence>
<dbReference type="PANTHER" id="PTHR43390:SF1">
    <property type="entry name" value="CHLOROPLAST PROCESSING PEPTIDASE"/>
    <property type="match status" value="1"/>
</dbReference>
<accession>A0A6G9H6X5</accession>
<feature type="domain" description="Peptidase S26" evidence="4">
    <location>
        <begin position="20"/>
        <end position="173"/>
    </location>
</feature>
<dbReference type="SUPFAM" id="SSF51306">
    <property type="entry name" value="LexA/Signal peptidase"/>
    <property type="match status" value="1"/>
</dbReference>